<organism evidence="13">
    <name type="scientific">Cyanidium sp. THAL103</name>
    <dbReference type="NCBI Taxonomy" id="3027999"/>
    <lineage>
        <taxon>Eukaryota</taxon>
        <taxon>Rhodophyta</taxon>
        <taxon>Bangiophyceae</taxon>
        <taxon>Cyanidiales</taxon>
        <taxon>Cyanidiaceae</taxon>
        <taxon>Cyanidium</taxon>
    </lineage>
</organism>
<evidence type="ECO:0000259" key="11">
    <source>
        <dbReference type="Pfam" id="PF04998"/>
    </source>
</evidence>
<dbReference type="Pfam" id="PF05000">
    <property type="entry name" value="RNA_pol_Rpb1_4"/>
    <property type="match status" value="1"/>
</dbReference>
<dbReference type="SUPFAM" id="SSF64484">
    <property type="entry name" value="beta and beta-prime subunits of DNA dependent RNA-polymerase"/>
    <property type="match status" value="1"/>
</dbReference>
<evidence type="ECO:0000256" key="5">
    <source>
        <dbReference type="ARBA" id="ARBA00022695"/>
    </source>
</evidence>
<dbReference type="InterPro" id="IPR038120">
    <property type="entry name" value="Rpb1_funnel_sf"/>
</dbReference>
<evidence type="ECO:0000256" key="1">
    <source>
        <dbReference type="ARBA" id="ARBA00004026"/>
    </source>
</evidence>
<evidence type="ECO:0000256" key="2">
    <source>
        <dbReference type="ARBA" id="ARBA00012418"/>
    </source>
</evidence>
<dbReference type="AlphaFoldDB" id="A0A9Y1I441"/>
<feature type="domain" description="RNA polymerase Rpb1" evidence="10">
    <location>
        <begin position="9"/>
        <end position="65"/>
    </location>
</feature>
<protein>
    <recommendedName>
        <fullName evidence="2">DNA-directed RNA polymerase</fullName>
        <ecNumber evidence="2">2.7.7.6</ecNumber>
    </recommendedName>
</protein>
<dbReference type="InterPro" id="IPR007066">
    <property type="entry name" value="RNA_pol_Rpb1_3"/>
</dbReference>
<dbReference type="Gene3D" id="2.40.50.100">
    <property type="match status" value="1"/>
</dbReference>
<dbReference type="Gene3D" id="1.10.274.100">
    <property type="entry name" value="RNA polymerase Rpb1, domain 3"/>
    <property type="match status" value="1"/>
</dbReference>
<name>A0A9Y1I441_9RHOD</name>
<dbReference type="PANTHER" id="PTHR19376:SF54">
    <property type="entry name" value="DNA-DIRECTED RNA POLYMERASE SUBUNIT BETA"/>
    <property type="match status" value="1"/>
</dbReference>
<dbReference type="Gene3D" id="1.10.132.30">
    <property type="match status" value="1"/>
</dbReference>
<dbReference type="InterPro" id="IPR007083">
    <property type="entry name" value="RNA_pol_Rpb1_4"/>
</dbReference>
<geneLocation type="plastid" evidence="13"/>
<evidence type="ECO:0000256" key="4">
    <source>
        <dbReference type="ARBA" id="ARBA00022679"/>
    </source>
</evidence>
<feature type="domain" description="RNA polymerase Rpb1" evidence="12">
    <location>
        <begin position="94"/>
        <end position="166"/>
    </location>
</feature>
<dbReference type="GO" id="GO:0003899">
    <property type="term" value="F:DNA-directed RNA polymerase activity"/>
    <property type="evidence" value="ECO:0007669"/>
    <property type="project" value="UniProtKB-EC"/>
</dbReference>
<comment type="catalytic activity">
    <reaction evidence="9">
        <text>RNA(n) + a ribonucleoside 5'-triphosphate = RNA(n+1) + diphosphate</text>
        <dbReference type="Rhea" id="RHEA:21248"/>
        <dbReference type="Rhea" id="RHEA-COMP:14527"/>
        <dbReference type="Rhea" id="RHEA-COMP:17342"/>
        <dbReference type="ChEBI" id="CHEBI:33019"/>
        <dbReference type="ChEBI" id="CHEBI:61557"/>
        <dbReference type="ChEBI" id="CHEBI:140395"/>
        <dbReference type="EC" id="2.7.7.6"/>
    </reaction>
</comment>
<dbReference type="GO" id="GO:0046872">
    <property type="term" value="F:metal ion binding"/>
    <property type="evidence" value="ECO:0007669"/>
    <property type="project" value="UniProtKB-KW"/>
</dbReference>
<dbReference type="Gene3D" id="1.10.150.390">
    <property type="match status" value="1"/>
</dbReference>
<keyword evidence="3" id="KW-0240">DNA-directed RNA polymerase</keyword>
<reference evidence="13" key="1">
    <citation type="journal article" date="2023" name="J. Phycol.">
        <title>Revised classification of the Cyanidiophyceae based on plastid genome data with descriptions of the Cavernulicolales ord. nov. and Galdieriales ord. nov. (Rhodophyta).</title>
        <authorList>
            <person name="Park S.I."/>
            <person name="Cho C.H."/>
            <person name="Ciniglia C."/>
            <person name="Huang T.Y."/>
            <person name="Liu S.L."/>
            <person name="Bustamante D.E."/>
            <person name="Calderon M.S."/>
            <person name="Mansilla A."/>
            <person name="McDermott T."/>
            <person name="Andersen R.A."/>
            <person name="Yoon H.S."/>
        </authorList>
    </citation>
    <scope>NUCLEOTIDE SEQUENCE</scope>
</reference>
<dbReference type="Pfam" id="PF04983">
    <property type="entry name" value="RNA_pol_Rpb1_3"/>
    <property type="match status" value="1"/>
</dbReference>
<keyword evidence="8" id="KW-0804">Transcription</keyword>
<keyword evidence="13" id="KW-0934">Plastid</keyword>
<dbReference type="Pfam" id="PF04998">
    <property type="entry name" value="RNA_pol_Rpb1_5"/>
    <property type="match status" value="1"/>
</dbReference>
<keyword evidence="7" id="KW-0862">Zinc</keyword>
<evidence type="ECO:0000313" key="13">
    <source>
        <dbReference type="EMBL" id="WDA99985.1"/>
    </source>
</evidence>
<dbReference type="EC" id="2.7.7.6" evidence="2"/>
<evidence type="ECO:0000259" key="12">
    <source>
        <dbReference type="Pfam" id="PF05000"/>
    </source>
</evidence>
<comment type="function">
    <text evidence="1">DNA-dependent RNA polymerase catalyzes the transcription of DNA into RNA using the four ribonucleoside triphosphates as substrates.</text>
</comment>
<dbReference type="CDD" id="cd02655">
    <property type="entry name" value="RNAP_beta'_C"/>
    <property type="match status" value="1"/>
</dbReference>
<sequence length="1261" mass="142754">MILFMNKLKNVFFNRTIDKSQLKLLIKSIFDVYGPSCASLFADKLKELGFYFATKAGISLSIEDLKVPPNKNKLLLMVDKEIKKTEVRFNRAEITAVERFQKIIDSWNNASETLKNQMVNYFKFSDPLNPIYIMAFSGARGNLSQVRQLVGMRGLMADPNGQIIDLPILTNFREGLTVTEYLISSYGARKGLVDTSLRTADSGYLTRRLVDVAQDIIVREKDCGSQNFIILTDMYDNDKLIIPIKKRLLGRVSASDLYDDIGNLIISTGELFTEIILDKLSSSIQVVKVRSPFTCKSNRSICQKCYGSNLTSGKIVDLGEAIGIIAAQSIGEPGTQLTMRTFHTGGVFTGEFAKSVKAPFEGVFHYPSNLKFRSIRTRHGDESIILENSAKFQIIAKNSYVEYINLNSGAVLFIQNKALVNKNQIIAEFTTTRRLITEKATKDIISDISGEIYFASLVIEEKIDKQSNIIRINRQGGLIWVLAGEVYQIPSAAQLVVSDKSKILKGSALAKEFIKSPNNGLIRIINNNYYYSIDIVMSHIILNRAYVYIKQVGINYKYIMRTFYNEDYTLIVEPGQLLNNSDVIAELDHSSEYSTQTGGIITYINLNLINCNVNNREYIITGNGKILFVPQETHEINKDISLLLVKTGQYVEKGTEIIRNKFSKNSGFVEVIESNDIIKEIIIKPGYLLRKNIYDCTLIEINNLDKRFFFPGDIILNNFKVEHTIYLEVINSNLLIRPVQVYEVGNSENLDFSYNMITQNGLKLNLSYQIISHFQDGEVIKSVEGVNLIKKQIIILFTSELLKSEIILELSIDKLKSTPIEKFYELGLLSRQRINIKNHKEQNICSQILVHTNQMVRYNEVLAEIQTLSNHTGLVVFNKLKQFQKYNKLLVITHSTSKIIPVNRKDHNLKLGELVHIGDRINNSIKFDQSGQIIDINENSFILRFARPYLISSGAFVYVNQGDFIYKGDTLALLVFERIKTGDIIQGLPRVEEILEARKPKEACQIARCSGYLNVNYDDNKGIILSISSHNMDNITYTLRLNQKNLLSHGNFVEVGDILTDGYINPHELLEIFFNFYLKDYNLAYAVKLSFEKIQVQLLKEVQQVYQSQGVDISDKHIEVIIRQMTSKVLIEEGGDTTLLPGELIEVNRIENINNMIILSKGTPALYKPVLLGITKASLNTDSFISAASFQETTRILTEAAIEGKMDWLRGLKENVIIGRLIPAGTGFDSIVNTDKSKSNLRNLQITSLKDPRTLDDILLE</sequence>
<accession>A0A9Y1I441</accession>
<dbReference type="Gene3D" id="1.10.1790.20">
    <property type="match status" value="1"/>
</dbReference>
<dbReference type="InterPro" id="IPR012756">
    <property type="entry name" value="DNA-dir_RpoC2_beta_pp"/>
</dbReference>
<dbReference type="NCBIfam" id="TIGR02388">
    <property type="entry name" value="rpoC2_cyan"/>
    <property type="match status" value="1"/>
</dbReference>
<evidence type="ECO:0000256" key="8">
    <source>
        <dbReference type="ARBA" id="ARBA00023163"/>
    </source>
</evidence>
<evidence type="ECO:0000256" key="3">
    <source>
        <dbReference type="ARBA" id="ARBA00022478"/>
    </source>
</evidence>
<dbReference type="InterPro" id="IPR007081">
    <property type="entry name" value="RNA_pol_Rpb1_5"/>
</dbReference>
<feature type="domain" description="RNA polymerase Rpb1" evidence="11">
    <location>
        <begin position="175"/>
        <end position="1180"/>
    </location>
</feature>
<dbReference type="FunFam" id="1.10.150.390:FF:000002">
    <property type="entry name" value="DNA-directed RNA polymerase subunit beta"/>
    <property type="match status" value="1"/>
</dbReference>
<evidence type="ECO:0000259" key="10">
    <source>
        <dbReference type="Pfam" id="PF04983"/>
    </source>
</evidence>
<proteinExistence type="inferred from homology"/>
<keyword evidence="4" id="KW-0808">Transferase</keyword>
<keyword evidence="5" id="KW-0548">Nucleotidyltransferase</keyword>
<dbReference type="InterPro" id="IPR045867">
    <property type="entry name" value="DNA-dir_RpoC_beta_prime"/>
</dbReference>
<evidence type="ECO:0000256" key="9">
    <source>
        <dbReference type="ARBA" id="ARBA00048552"/>
    </source>
</evidence>
<dbReference type="GO" id="GO:0003677">
    <property type="term" value="F:DNA binding"/>
    <property type="evidence" value="ECO:0007669"/>
    <property type="project" value="InterPro"/>
</dbReference>
<dbReference type="PANTHER" id="PTHR19376">
    <property type="entry name" value="DNA-DIRECTED RNA POLYMERASE"/>
    <property type="match status" value="1"/>
</dbReference>
<keyword evidence="6" id="KW-0479">Metal-binding</keyword>
<dbReference type="HAMAP" id="MF_01324">
    <property type="entry name" value="RNApol_bact_RpoC2"/>
    <property type="match status" value="1"/>
</dbReference>
<evidence type="ECO:0000256" key="6">
    <source>
        <dbReference type="ARBA" id="ARBA00022723"/>
    </source>
</evidence>
<evidence type="ECO:0000256" key="7">
    <source>
        <dbReference type="ARBA" id="ARBA00022833"/>
    </source>
</evidence>
<gene>
    <name evidence="13" type="primary">rpoC2</name>
    <name evidence="13" type="ORF">CspTHAL103_061</name>
</gene>
<dbReference type="InterPro" id="IPR042102">
    <property type="entry name" value="RNA_pol_Rpb1_3_sf"/>
</dbReference>
<dbReference type="EMBL" id="OP616817">
    <property type="protein sequence ID" value="WDA99985.1"/>
    <property type="molecule type" value="Genomic_DNA"/>
</dbReference>
<dbReference type="GO" id="GO:0000428">
    <property type="term" value="C:DNA-directed RNA polymerase complex"/>
    <property type="evidence" value="ECO:0007669"/>
    <property type="project" value="UniProtKB-KW"/>
</dbReference>
<dbReference type="GO" id="GO:0006351">
    <property type="term" value="P:DNA-templated transcription"/>
    <property type="evidence" value="ECO:0007669"/>
    <property type="project" value="InterPro"/>
</dbReference>